<dbReference type="InterPro" id="IPR037050">
    <property type="entry name" value="DUF1254_sf"/>
</dbReference>
<dbReference type="SUPFAM" id="SSF160935">
    <property type="entry name" value="VPA0735-like"/>
    <property type="match status" value="1"/>
</dbReference>
<accession>X1E3J3</accession>
<reference evidence="2" key="1">
    <citation type="journal article" date="2014" name="Front. Microbiol.">
        <title>High frequency of phylogenetically diverse reductive dehalogenase-homologous genes in deep subseafloor sedimentary metagenomes.</title>
        <authorList>
            <person name="Kawai M."/>
            <person name="Futagami T."/>
            <person name="Toyoda A."/>
            <person name="Takaki Y."/>
            <person name="Nishi S."/>
            <person name="Hori S."/>
            <person name="Arai W."/>
            <person name="Tsubouchi T."/>
            <person name="Morono Y."/>
            <person name="Uchiyama I."/>
            <person name="Ito T."/>
            <person name="Fujiyama A."/>
            <person name="Inagaki F."/>
            <person name="Takami H."/>
        </authorList>
    </citation>
    <scope>NUCLEOTIDE SEQUENCE</scope>
    <source>
        <strain evidence="2">Expedition CK06-06</strain>
    </source>
</reference>
<dbReference type="InterPro" id="IPR010679">
    <property type="entry name" value="DUF1254"/>
</dbReference>
<evidence type="ECO:0000313" key="2">
    <source>
        <dbReference type="EMBL" id="GAH03238.1"/>
    </source>
</evidence>
<evidence type="ECO:0000259" key="1">
    <source>
        <dbReference type="Pfam" id="PF06863"/>
    </source>
</evidence>
<proteinExistence type="predicted"/>
<dbReference type="PROSITE" id="PS51257">
    <property type="entry name" value="PROKAR_LIPOPROTEIN"/>
    <property type="match status" value="1"/>
</dbReference>
<sequence length="255" mass="28238">MKTKTIRILLTAATLTALMYGCTGVNAEETLDTRIGKLTFTHDFANGYPTDETVQKLYDERDFQRAVQAYLWATPMVSNGGNGRVLTSGKGAQNGDLIEFSKPKGLSRFLTPNVTTPYMLGWLNLSKSPLVIELPAGPSAGYVDDLWQRPVMDVGLPGMDKGKGGTYLLLGPGQKPPKDAKDYIVVKSPNFNNIFLFRLLSPDTKVQEAMRAKMRIYPYGQPRPKSLRKGTINSSETFVGSNPRGMEFWTFLSKL</sequence>
<dbReference type="Gene3D" id="2.60.40.1610">
    <property type="entry name" value="Domain of unknown function DUF1254"/>
    <property type="match status" value="1"/>
</dbReference>
<dbReference type="Pfam" id="PF06863">
    <property type="entry name" value="DUF1254"/>
    <property type="match status" value="1"/>
</dbReference>
<dbReference type="AlphaFoldDB" id="X1E3J3"/>
<organism evidence="2">
    <name type="scientific">marine sediment metagenome</name>
    <dbReference type="NCBI Taxonomy" id="412755"/>
    <lineage>
        <taxon>unclassified sequences</taxon>
        <taxon>metagenomes</taxon>
        <taxon>ecological metagenomes</taxon>
    </lineage>
</organism>
<feature type="domain" description="DUF1254" evidence="1">
    <location>
        <begin position="107"/>
        <end position="218"/>
    </location>
</feature>
<name>X1E3J3_9ZZZZ</name>
<dbReference type="PANTHER" id="PTHR36509">
    <property type="entry name" value="BLL3101 PROTEIN"/>
    <property type="match status" value="1"/>
</dbReference>
<comment type="caution">
    <text evidence="2">The sequence shown here is derived from an EMBL/GenBank/DDBJ whole genome shotgun (WGS) entry which is preliminary data.</text>
</comment>
<dbReference type="EMBL" id="BART01024333">
    <property type="protein sequence ID" value="GAH03238.1"/>
    <property type="molecule type" value="Genomic_DNA"/>
</dbReference>
<dbReference type="Gene3D" id="1.10.3360.10">
    <property type="entry name" value="VPA0735-like domain"/>
    <property type="match status" value="1"/>
</dbReference>
<gene>
    <name evidence="2" type="ORF">S01H4_43994</name>
</gene>
<feature type="non-terminal residue" evidence="2">
    <location>
        <position position="255"/>
    </location>
</feature>
<dbReference type="PANTHER" id="PTHR36509:SF3">
    <property type="entry name" value="SIGNAL PEPTIDE PROTEIN"/>
    <property type="match status" value="1"/>
</dbReference>
<protein>
    <recommendedName>
        <fullName evidence="1">DUF1254 domain-containing protein</fullName>
    </recommendedName>
</protein>